<accession>A0A1F6E2H0</accession>
<dbReference type="GO" id="GO:0004751">
    <property type="term" value="F:ribose-5-phosphate isomerase activity"/>
    <property type="evidence" value="ECO:0007669"/>
    <property type="project" value="TreeGrafter"/>
</dbReference>
<evidence type="ECO:0000313" key="3">
    <source>
        <dbReference type="Proteomes" id="UP000177107"/>
    </source>
</evidence>
<dbReference type="SUPFAM" id="SSF89623">
    <property type="entry name" value="Ribose/Galactose isomerase RpiB/AlsB"/>
    <property type="match status" value="1"/>
</dbReference>
<dbReference type="Proteomes" id="UP000177107">
    <property type="component" value="Unassembled WGS sequence"/>
</dbReference>
<evidence type="ECO:0000256" key="1">
    <source>
        <dbReference type="ARBA" id="ARBA00008754"/>
    </source>
</evidence>
<protein>
    <submittedName>
        <fullName evidence="2">Ribose-5-phosphate isomerase</fullName>
    </submittedName>
</protein>
<dbReference type="InterPro" id="IPR036569">
    <property type="entry name" value="RpiB_LacA_LacB_sf"/>
</dbReference>
<dbReference type="NCBIfam" id="NF004051">
    <property type="entry name" value="PRK05571.1"/>
    <property type="match status" value="1"/>
</dbReference>
<dbReference type="GO" id="GO:0019316">
    <property type="term" value="P:D-allose catabolic process"/>
    <property type="evidence" value="ECO:0007669"/>
    <property type="project" value="TreeGrafter"/>
</dbReference>
<dbReference type="STRING" id="1798499.A3C95_00085"/>
<keyword evidence="2" id="KW-0413">Isomerase</keyword>
<dbReference type="PANTHER" id="PTHR30345">
    <property type="entry name" value="RIBOSE-5-PHOSPHATE ISOMERASE B"/>
    <property type="match status" value="1"/>
</dbReference>
<sequence>MKVYVAADHAGFALKQKLVASVRELGFEVQDMGPATLNPDDDYPDFIIPVAQAVVADTTAFGIVLGKSGQGEAMAANRVVGARAAVYYGGPLEFVALSRKHNNANMLSLGADFVTEDEAKAATRVFLTTAFSGDERHRRRLAKF</sequence>
<gene>
    <name evidence="2" type="ORF">A3C95_00085</name>
</gene>
<evidence type="ECO:0000313" key="2">
    <source>
        <dbReference type="EMBL" id="OGG67730.1"/>
    </source>
</evidence>
<dbReference type="PIRSF" id="PIRSF005384">
    <property type="entry name" value="RpiB_LacA_B"/>
    <property type="match status" value="1"/>
</dbReference>
<organism evidence="2 3">
    <name type="scientific">Candidatus Kaiserbacteria bacterium RIFCSPHIGHO2_02_FULL_56_30</name>
    <dbReference type="NCBI Taxonomy" id="1798499"/>
    <lineage>
        <taxon>Bacteria</taxon>
        <taxon>Candidatus Kaiseribacteriota</taxon>
    </lineage>
</organism>
<reference evidence="2 3" key="1">
    <citation type="journal article" date="2016" name="Nat. Commun.">
        <title>Thousands of microbial genomes shed light on interconnected biogeochemical processes in an aquifer system.</title>
        <authorList>
            <person name="Anantharaman K."/>
            <person name="Brown C.T."/>
            <person name="Hug L.A."/>
            <person name="Sharon I."/>
            <person name="Castelle C.J."/>
            <person name="Probst A.J."/>
            <person name="Thomas B.C."/>
            <person name="Singh A."/>
            <person name="Wilkins M.J."/>
            <person name="Karaoz U."/>
            <person name="Brodie E.L."/>
            <person name="Williams K.H."/>
            <person name="Hubbard S.S."/>
            <person name="Banfield J.F."/>
        </authorList>
    </citation>
    <scope>NUCLEOTIDE SEQUENCE [LARGE SCALE GENOMIC DNA]</scope>
</reference>
<dbReference type="InterPro" id="IPR003500">
    <property type="entry name" value="RpiB_LacA_LacB"/>
</dbReference>
<proteinExistence type="inferred from homology"/>
<dbReference type="AlphaFoldDB" id="A0A1F6E2H0"/>
<dbReference type="Pfam" id="PF02502">
    <property type="entry name" value="LacAB_rpiB"/>
    <property type="match status" value="1"/>
</dbReference>
<name>A0A1F6E2H0_9BACT</name>
<dbReference type="GO" id="GO:0009052">
    <property type="term" value="P:pentose-phosphate shunt, non-oxidative branch"/>
    <property type="evidence" value="ECO:0007669"/>
    <property type="project" value="TreeGrafter"/>
</dbReference>
<comment type="caution">
    <text evidence="2">The sequence shown here is derived from an EMBL/GenBank/DDBJ whole genome shotgun (WGS) entry which is preliminary data.</text>
</comment>
<dbReference type="PANTHER" id="PTHR30345:SF0">
    <property type="entry name" value="DNA DAMAGE-REPAIR_TOLERATION PROTEIN DRT102"/>
    <property type="match status" value="1"/>
</dbReference>
<comment type="similarity">
    <text evidence="1">Belongs to the LacAB/RpiB family.</text>
</comment>
<dbReference type="NCBIfam" id="TIGR00689">
    <property type="entry name" value="rpiB_lacA_lacB"/>
    <property type="match status" value="1"/>
</dbReference>
<dbReference type="Gene3D" id="3.40.1400.10">
    <property type="entry name" value="Sugar-phosphate isomerase, RpiB/LacA/LacB"/>
    <property type="match status" value="1"/>
</dbReference>
<dbReference type="EMBL" id="MFLM01000027">
    <property type="protein sequence ID" value="OGG67730.1"/>
    <property type="molecule type" value="Genomic_DNA"/>
</dbReference>